<keyword evidence="2" id="KW-1185">Reference proteome</keyword>
<gene>
    <name evidence="1" type="ORF">PACLA_8A082442</name>
</gene>
<proteinExistence type="predicted"/>
<dbReference type="Proteomes" id="UP001152795">
    <property type="component" value="Unassembled WGS sequence"/>
</dbReference>
<dbReference type="OrthoDB" id="425619at2759"/>
<feature type="non-terminal residue" evidence="1">
    <location>
        <position position="1"/>
    </location>
</feature>
<dbReference type="PANTHER" id="PTHR37984:SF5">
    <property type="entry name" value="PROTEIN NYNRIN-LIKE"/>
    <property type="match status" value="1"/>
</dbReference>
<dbReference type="EMBL" id="CACRXK020033708">
    <property type="protein sequence ID" value="CAB4043987.1"/>
    <property type="molecule type" value="Genomic_DNA"/>
</dbReference>
<dbReference type="PANTHER" id="PTHR37984">
    <property type="entry name" value="PROTEIN CBG26694"/>
    <property type="match status" value="1"/>
</dbReference>
<evidence type="ECO:0000313" key="2">
    <source>
        <dbReference type="Proteomes" id="UP001152795"/>
    </source>
</evidence>
<accession>A0A7D9KDW8</accession>
<reference evidence="1" key="1">
    <citation type="submission" date="2020-04" db="EMBL/GenBank/DDBJ databases">
        <authorList>
            <person name="Alioto T."/>
            <person name="Alioto T."/>
            <person name="Gomez Garrido J."/>
        </authorList>
    </citation>
    <scope>NUCLEOTIDE SEQUENCE</scope>
    <source>
        <strain evidence="1">A484AB</strain>
    </source>
</reference>
<dbReference type="Pfam" id="PF17921">
    <property type="entry name" value="Integrase_H2C2"/>
    <property type="match status" value="1"/>
</dbReference>
<name>A0A7D9KDW8_PARCT</name>
<dbReference type="Gene3D" id="1.10.340.70">
    <property type="match status" value="1"/>
</dbReference>
<dbReference type="AlphaFoldDB" id="A0A7D9KDW8"/>
<dbReference type="InterPro" id="IPR041588">
    <property type="entry name" value="Integrase_H2C2"/>
</dbReference>
<comment type="caution">
    <text evidence="1">The sequence shown here is derived from an EMBL/GenBank/DDBJ whole genome shotgun (WGS) entry which is preliminary data.</text>
</comment>
<dbReference type="InterPro" id="IPR050951">
    <property type="entry name" value="Retrovirus_Pol_polyprotein"/>
</dbReference>
<sequence>EIVIGVRPTLIETEWSLEEICQEQHDDPVVSTVLEAKLNTPAEQAPPSDWADDSELRRYRQVWKQLEIIDCFFLHRRVSTSGRKDCLVLVVPRKMRADLLRLSHNDPSSEQMGINRCVERLQPWYYWLGITSDVHLWVAECNVCNQRQPSSASNHSPMENIRVSQPMELWAMEI</sequence>
<organism evidence="1 2">
    <name type="scientific">Paramuricea clavata</name>
    <name type="common">Red gorgonian</name>
    <name type="synonym">Violescent sea-whip</name>
    <dbReference type="NCBI Taxonomy" id="317549"/>
    <lineage>
        <taxon>Eukaryota</taxon>
        <taxon>Metazoa</taxon>
        <taxon>Cnidaria</taxon>
        <taxon>Anthozoa</taxon>
        <taxon>Octocorallia</taxon>
        <taxon>Malacalcyonacea</taxon>
        <taxon>Plexauridae</taxon>
        <taxon>Paramuricea</taxon>
    </lineage>
</organism>
<dbReference type="FunFam" id="1.10.340.70:FF:000001">
    <property type="entry name" value="Retrovirus-related Pol polyprotein from transposon gypsy-like Protein"/>
    <property type="match status" value="1"/>
</dbReference>
<evidence type="ECO:0000313" key="1">
    <source>
        <dbReference type="EMBL" id="CAB4043987.1"/>
    </source>
</evidence>
<protein>
    <submittedName>
        <fullName evidence="1">Uncharacterized protein</fullName>
    </submittedName>
</protein>